<dbReference type="Proteomes" id="UP000230605">
    <property type="component" value="Chromosome 1"/>
</dbReference>
<evidence type="ECO:0000256" key="1">
    <source>
        <dbReference type="ARBA" id="ARBA00004123"/>
    </source>
</evidence>
<comment type="function">
    <text evidence="9">Component of the Mediator complex, a coactivator involved in the regulated transcription of nearly all RNA polymerase II-dependent genes. Mediator functions as a bridge to convey information from gene-specific regulatory proteins to the basal RNA polymerase II transcription machinery. Mediator is recruited to promoters by direct interactions with regulatory proteins and serves as a scaffold for the assembly of a functional preinitiation complex with RNA polymerase II and the general transcription factors.</text>
</comment>
<dbReference type="OrthoDB" id="4139168at2759"/>
<accession>A0A2G5IAV1</accession>
<evidence type="ECO:0000313" key="12">
    <source>
        <dbReference type="EMBL" id="PIB01812.1"/>
    </source>
</evidence>
<keyword evidence="15" id="KW-1185">Reference proteome</keyword>
<dbReference type="Pfam" id="PF11635">
    <property type="entry name" value="Med16_N"/>
    <property type="match status" value="1"/>
</dbReference>
<comment type="similarity">
    <text evidence="2 9">Belongs to the Mediator complex subunit 16 family.</text>
</comment>
<dbReference type="EMBL" id="LKMD01000100">
    <property type="protein sequence ID" value="PIB01812.1"/>
    <property type="molecule type" value="Genomic_DNA"/>
</dbReference>
<dbReference type="InterPro" id="IPR048339">
    <property type="entry name" value="Mediator_Med16_C"/>
</dbReference>
<evidence type="ECO:0000256" key="8">
    <source>
        <dbReference type="ARBA" id="ARBA00032015"/>
    </source>
</evidence>
<evidence type="ECO:0000256" key="3">
    <source>
        <dbReference type="ARBA" id="ARBA00019614"/>
    </source>
</evidence>
<evidence type="ECO:0000313" key="14">
    <source>
        <dbReference type="Proteomes" id="UP000230605"/>
    </source>
</evidence>
<dbReference type="InterPro" id="IPR021665">
    <property type="entry name" value="Mediator_Med16_N"/>
</dbReference>
<reference evidence="13 15" key="2">
    <citation type="submission" date="2023-09" db="EMBL/GenBank/DDBJ databases">
        <title>Complete-Gapless Cercospora beticola genome.</title>
        <authorList>
            <person name="Wyatt N.A."/>
            <person name="Spanner R.E."/>
            <person name="Bolton M.D."/>
        </authorList>
    </citation>
    <scope>NUCLEOTIDE SEQUENCE [LARGE SCALE GENOMIC DNA]</scope>
    <source>
        <strain evidence="13">Cb09-40</strain>
    </source>
</reference>
<dbReference type="Proteomes" id="UP001302367">
    <property type="component" value="Chromosome 1"/>
</dbReference>
<comment type="subcellular location">
    <subcellularLocation>
        <location evidence="1 9">Nucleus</location>
    </subcellularLocation>
</comment>
<dbReference type="PANTHER" id="PTHR13224">
    <property type="entry name" value="THYROID HORMONE RECEPTOR-ASSOCIATED PROTEIN-RELATED"/>
    <property type="match status" value="1"/>
</dbReference>
<dbReference type="AlphaFoldDB" id="A0A2G5IAV1"/>
<evidence type="ECO:0000256" key="5">
    <source>
        <dbReference type="ARBA" id="ARBA00023159"/>
    </source>
</evidence>
<dbReference type="InterPro" id="IPR048338">
    <property type="entry name" value="Mediator_Med16"/>
</dbReference>
<evidence type="ECO:0000256" key="2">
    <source>
        <dbReference type="ARBA" id="ARBA00006543"/>
    </source>
</evidence>
<sequence>MDVPSMDDSGAIPDASMMDTNMDDLFGDAANDLVAAMPATPLPAPLFLRVAEMQSRGCCTKLAWSNTGSIAQVTPDGSHIAFRAMVRHRKTGAWTISEPSKHTIEAPSGRKFVHVEFNGLGIELAVIDSAGVVHMHTLTGALSKMMPAAGGELSRKGAAHELNVVVGLHWLPLFPAEFKGPYLDVAHKHGDKWEAQIKHRDQNALKPRHPAEGRQALLHISRSTELTLLFQNEGSGWQSTSVVLHTARSSDDYISHAALGEDGADLLAVTYDHSSQLRLYRITIHWNASQLSRGNQQYTQVAPKLDVHHLTTVEKVRAQQVDVAKLSRLDIIPAVPEAAQQAPTLPTVQAIFTHAVLPLDGSQNQDCSSTISRWTVESYTPTLHESFKKLKPGAAAKAHHVLNQATVLRRQADVTINKMVLAFASQAFDTIHVFAASDGSVDFRDRVTMTGLGSFGSTETVANASQTGFYHMPGEQNLNVAISPDGSALALQRPDKTIVTQNMTFTHGWQVADDSLGGDNKAYIEAATVCLARQYAFLCFNNISTDEVLALLPNNAEFELRSMVIKMILKMLQRTPDISCQENNRQQMIVLKEPFVPRCLSAQMALGTNAVTGERNFSAQYAFAMLSLRLAGTACAQTLSRQDMKTIPADAVHSLRGLVKWSVDLMVYIVNTLVETKRSLNADLAPRQAFSNLISSSGSVALHLLLCSYSRVMLRFQTMWVIKFTHAAQLVLPRARSVQEQQELSATLQRVKDMPFELRHFEQMMSELDTAIRGAYSQSSISAEKRSEVETNMVVDGAIPAELENPINSLLESMLPKLSDNVNLTDLMLWDTRGIGLRNCRQAEDGKTYDVIRKIPMQSDMQRRVCRRCGSEMEDISPERLRSEMMNLAWFAHLQRHCLCMNYWLLA</sequence>
<evidence type="ECO:0000313" key="15">
    <source>
        <dbReference type="Proteomes" id="UP001302367"/>
    </source>
</evidence>
<comment type="subunit">
    <text evidence="9">Component of the Mediator complex.</text>
</comment>
<keyword evidence="6 9" id="KW-0804">Transcription</keyword>
<dbReference type="EMBL" id="CP134184">
    <property type="protein sequence ID" value="WPA96011.1"/>
    <property type="molecule type" value="Genomic_DNA"/>
</dbReference>
<name>A0A2G5IAV1_CERBT</name>
<evidence type="ECO:0000313" key="13">
    <source>
        <dbReference type="EMBL" id="WPA96011.1"/>
    </source>
</evidence>
<proteinExistence type="inferred from homology"/>
<dbReference type="GO" id="GO:0045893">
    <property type="term" value="P:positive regulation of DNA-templated transcription"/>
    <property type="evidence" value="ECO:0007669"/>
    <property type="project" value="TreeGrafter"/>
</dbReference>
<protein>
    <recommendedName>
        <fullName evidence="3 9">Mediator of RNA polymerase II transcription subunit 16</fullName>
    </recommendedName>
    <alternativeName>
        <fullName evidence="8 9">Mediator complex subunit 16</fullName>
    </alternativeName>
</protein>
<dbReference type="GO" id="GO:0016592">
    <property type="term" value="C:mediator complex"/>
    <property type="evidence" value="ECO:0007669"/>
    <property type="project" value="InterPro"/>
</dbReference>
<evidence type="ECO:0000259" key="11">
    <source>
        <dbReference type="Pfam" id="PF20719"/>
    </source>
</evidence>
<feature type="domain" description="Mediator complex subunit 16 C-terminal" evidence="11">
    <location>
        <begin position="799"/>
        <end position="905"/>
    </location>
</feature>
<keyword evidence="4 9" id="KW-0805">Transcription regulation</keyword>
<evidence type="ECO:0000256" key="7">
    <source>
        <dbReference type="ARBA" id="ARBA00023242"/>
    </source>
</evidence>
<evidence type="ECO:0000256" key="4">
    <source>
        <dbReference type="ARBA" id="ARBA00023015"/>
    </source>
</evidence>
<evidence type="ECO:0000259" key="10">
    <source>
        <dbReference type="Pfam" id="PF11635"/>
    </source>
</evidence>
<reference evidence="12 14" key="1">
    <citation type="submission" date="2015-10" db="EMBL/GenBank/DDBJ databases">
        <title>The cercosporin biosynthetic gene cluster was horizontally transferred to several fungal lineages and shown to be expanded in Cercospora beticola based on microsynteny with recipient genomes.</title>
        <authorList>
            <person name="De Jonge R."/>
            <person name="Ebert M.K."/>
            <person name="Suttle J.C."/>
            <person name="Jurick Ii W.M."/>
            <person name="Secor G.A."/>
            <person name="Thomma B.P."/>
            <person name="Van De Peer Y."/>
            <person name="Bolton M.D."/>
        </authorList>
    </citation>
    <scope>NUCLEOTIDE SEQUENCE [LARGE SCALE GENOMIC DNA]</scope>
    <source>
        <strain evidence="12 14">09-40</strain>
    </source>
</reference>
<feature type="domain" description="Mediator complex subunit Med16 N-terminal" evidence="10">
    <location>
        <begin position="204"/>
        <end position="469"/>
    </location>
</feature>
<keyword evidence="5 9" id="KW-0010">Activator</keyword>
<gene>
    <name evidence="9" type="primary">MED16</name>
    <name evidence="12" type="ORF">CB0940_00592</name>
    <name evidence="13" type="ORF">RHO25_000616</name>
</gene>
<dbReference type="PANTHER" id="PTHR13224:SF6">
    <property type="entry name" value="MEDIATOR OF RNA POLYMERASE II TRANSCRIPTION SUBUNIT 16"/>
    <property type="match status" value="1"/>
</dbReference>
<keyword evidence="7 9" id="KW-0539">Nucleus</keyword>
<organism evidence="12 14">
    <name type="scientific">Cercospora beticola</name>
    <name type="common">Sugarbeet leaf spot fungus</name>
    <dbReference type="NCBI Taxonomy" id="122368"/>
    <lineage>
        <taxon>Eukaryota</taxon>
        <taxon>Fungi</taxon>
        <taxon>Dikarya</taxon>
        <taxon>Ascomycota</taxon>
        <taxon>Pezizomycotina</taxon>
        <taxon>Dothideomycetes</taxon>
        <taxon>Dothideomycetidae</taxon>
        <taxon>Mycosphaerellales</taxon>
        <taxon>Mycosphaerellaceae</taxon>
        <taxon>Cercospora</taxon>
    </lineage>
</organism>
<dbReference type="Pfam" id="PF20719">
    <property type="entry name" value="Med16_C"/>
    <property type="match status" value="1"/>
</dbReference>
<evidence type="ECO:0000256" key="9">
    <source>
        <dbReference type="RuleBase" id="RU364149"/>
    </source>
</evidence>
<evidence type="ECO:0000256" key="6">
    <source>
        <dbReference type="ARBA" id="ARBA00023163"/>
    </source>
</evidence>